<comment type="caution">
    <text evidence="2">The sequence shown here is derived from an EMBL/GenBank/DDBJ whole genome shotgun (WGS) entry which is preliminary data.</text>
</comment>
<reference evidence="2 3" key="1">
    <citation type="submission" date="2018-06" db="EMBL/GenBank/DDBJ databases">
        <title>Draft genome sequence of Modestobacter versicolor CP153-2.</title>
        <authorList>
            <person name="Gundlapally S.R."/>
        </authorList>
    </citation>
    <scope>NUCLEOTIDE SEQUENCE [LARGE SCALE GENOMIC DNA]</scope>
    <source>
        <strain evidence="2 3">CP153-2</strain>
    </source>
</reference>
<keyword evidence="2" id="KW-0808">Transferase</keyword>
<dbReference type="InterPro" id="IPR025559">
    <property type="entry name" value="Eis_dom"/>
</dbReference>
<dbReference type="InterPro" id="IPR036527">
    <property type="entry name" value="SCP2_sterol-bd_dom_sf"/>
</dbReference>
<dbReference type="SUPFAM" id="SSF55718">
    <property type="entry name" value="SCP-like"/>
    <property type="match status" value="1"/>
</dbReference>
<evidence type="ECO:0000313" key="3">
    <source>
        <dbReference type="Proteomes" id="UP000247602"/>
    </source>
</evidence>
<evidence type="ECO:0000259" key="1">
    <source>
        <dbReference type="Pfam" id="PF13530"/>
    </source>
</evidence>
<name>A0A323VA46_9ACTN</name>
<gene>
    <name evidence="2" type="ORF">DMO24_16835</name>
</gene>
<proteinExistence type="predicted"/>
<dbReference type="Pfam" id="PF13530">
    <property type="entry name" value="SCP2_2"/>
    <property type="match status" value="1"/>
</dbReference>
<dbReference type="AlphaFoldDB" id="A0A323VA46"/>
<feature type="domain" description="Enhanced intracellular survival protein" evidence="1">
    <location>
        <begin position="1"/>
        <end position="85"/>
    </location>
</feature>
<sequence>RGWPAHVRGRVAFRLTDALAPWNDGAWELTVEDGAGTLARAAAEPDLTLDVRGFAVLYCGAATGRAAAQAGLAGGNGDPAALDLLASGPPARLLDYF</sequence>
<dbReference type="Proteomes" id="UP000247602">
    <property type="component" value="Unassembled WGS sequence"/>
</dbReference>
<organism evidence="2 3">
    <name type="scientific">Modestobacter versicolor</name>
    <dbReference type="NCBI Taxonomy" id="429133"/>
    <lineage>
        <taxon>Bacteria</taxon>
        <taxon>Bacillati</taxon>
        <taxon>Actinomycetota</taxon>
        <taxon>Actinomycetes</taxon>
        <taxon>Geodermatophilales</taxon>
        <taxon>Geodermatophilaceae</taxon>
        <taxon>Modestobacter</taxon>
    </lineage>
</organism>
<dbReference type="EMBL" id="QKNV01000215">
    <property type="protein sequence ID" value="PZA20166.1"/>
    <property type="molecule type" value="Genomic_DNA"/>
</dbReference>
<dbReference type="GO" id="GO:0016740">
    <property type="term" value="F:transferase activity"/>
    <property type="evidence" value="ECO:0007669"/>
    <property type="project" value="UniProtKB-KW"/>
</dbReference>
<protein>
    <submittedName>
        <fullName evidence="2">GNAT family N-acetyltransferase</fullName>
    </submittedName>
</protein>
<evidence type="ECO:0000313" key="2">
    <source>
        <dbReference type="EMBL" id="PZA20166.1"/>
    </source>
</evidence>
<accession>A0A323VA46</accession>
<keyword evidence="3" id="KW-1185">Reference proteome</keyword>
<dbReference type="Gene3D" id="3.30.1050.10">
    <property type="entry name" value="SCP2 sterol-binding domain"/>
    <property type="match status" value="1"/>
</dbReference>
<feature type="non-terminal residue" evidence="2">
    <location>
        <position position="1"/>
    </location>
</feature>
<dbReference type="RefSeq" id="WP_181428868.1">
    <property type="nucleotide sequence ID" value="NZ_QKNV01000215.1"/>
</dbReference>